<dbReference type="Proteomes" id="UP000234323">
    <property type="component" value="Unassembled WGS sequence"/>
</dbReference>
<dbReference type="VEuPathDB" id="FungiDB:FUN_004518"/>
<protein>
    <submittedName>
        <fullName evidence="1">Uncharacterized protein</fullName>
    </submittedName>
</protein>
<evidence type="ECO:0000313" key="2">
    <source>
        <dbReference type="Proteomes" id="UP000234323"/>
    </source>
</evidence>
<sequence>MTNHHVHVIESSEVNTSIYLIYIFNSLDLINLPVISYNTHASYINVTLKEYPCYLSLYNSNKHNDAYKFKNLGLCLGCEKEEYSSENFDYYGITDEISCRILRKTICLLCKLGCNDEEIEEKVYVDDKTHKISKRKVDWTLMKHVFLYLPILANMKELYKQKNQIRSKRDYSESISNSSEEEVYVNDETHKILKKKIGNDSKGLQESRSDYSESISNSSEEEVYVDDEIHKILKKKIGNDSKGLQESMEDDLYFISEHILYFGLDFNEACILILTNTCKYKRTFNDYHYHKNRV</sequence>
<dbReference type="AlphaFoldDB" id="A0A2I1G1Q7"/>
<reference evidence="1 2" key="1">
    <citation type="submission" date="2015-10" db="EMBL/GenBank/DDBJ databases">
        <title>Genome analyses suggest a sexual origin of heterokaryosis in a supposedly ancient asexual fungus.</title>
        <authorList>
            <person name="Ropars J."/>
            <person name="Sedzielewska K."/>
            <person name="Noel J."/>
            <person name="Charron P."/>
            <person name="Farinelli L."/>
            <person name="Marton T."/>
            <person name="Kruger M."/>
            <person name="Pelin A."/>
            <person name="Brachmann A."/>
            <person name="Corradi N."/>
        </authorList>
    </citation>
    <scope>NUCLEOTIDE SEQUENCE [LARGE SCALE GENOMIC DNA]</scope>
    <source>
        <strain evidence="1 2">A4</strain>
    </source>
</reference>
<name>A0A2I1G1Q7_9GLOM</name>
<gene>
    <name evidence="1" type="ORF">RhiirA4_453930</name>
</gene>
<dbReference type="EMBL" id="LLXI01000106">
    <property type="protein sequence ID" value="PKY40536.1"/>
    <property type="molecule type" value="Genomic_DNA"/>
</dbReference>
<evidence type="ECO:0000313" key="1">
    <source>
        <dbReference type="EMBL" id="PKY40536.1"/>
    </source>
</evidence>
<proteinExistence type="predicted"/>
<organism evidence="1 2">
    <name type="scientific">Rhizophagus irregularis</name>
    <dbReference type="NCBI Taxonomy" id="588596"/>
    <lineage>
        <taxon>Eukaryota</taxon>
        <taxon>Fungi</taxon>
        <taxon>Fungi incertae sedis</taxon>
        <taxon>Mucoromycota</taxon>
        <taxon>Glomeromycotina</taxon>
        <taxon>Glomeromycetes</taxon>
        <taxon>Glomerales</taxon>
        <taxon>Glomeraceae</taxon>
        <taxon>Rhizophagus</taxon>
    </lineage>
</organism>
<keyword evidence="2" id="KW-1185">Reference proteome</keyword>
<comment type="caution">
    <text evidence="1">The sequence shown here is derived from an EMBL/GenBank/DDBJ whole genome shotgun (WGS) entry which is preliminary data.</text>
</comment>
<accession>A0A2I1G1Q7</accession>